<dbReference type="InterPro" id="IPR000847">
    <property type="entry name" value="LysR_HTH_N"/>
</dbReference>
<sequence>MRNYQKQYKIALCCPATHRAAPAHGRLMELAHLRAFVAIAHEGNLTRAAQRLHLTQPAVSLQVKALQEALRLTLFTRTAQGLALTRDAQALLPLAERMLTALADLQQAAGALRDTVRGRLRIGTILDPEFTRLGAFLKRLVESYPQIETALRHGMSGSVLQQLGRGELDVGFYLGRPDPERFHAITLTPFSYQVLAPAGWRERVARRGWRELAALPWIWTPPESAHHRLLSELFGALGVSPIKVAEVDQEPSMLDLVKSGIGLSLVRDSIALREARAHGLVIADGVAVPTELTFVTLAARRDEPAIAAALQLVAAVWA</sequence>
<organism evidence="6 7">
    <name type="scientific">Pandoraea fibrosis</name>
    <dbReference type="NCBI Taxonomy" id="1891094"/>
    <lineage>
        <taxon>Bacteria</taxon>
        <taxon>Pseudomonadati</taxon>
        <taxon>Pseudomonadota</taxon>
        <taxon>Betaproteobacteria</taxon>
        <taxon>Burkholderiales</taxon>
        <taxon>Burkholderiaceae</taxon>
        <taxon>Pandoraea</taxon>
    </lineage>
</organism>
<dbReference type="InterPro" id="IPR005119">
    <property type="entry name" value="LysR_subst-bd"/>
</dbReference>
<keyword evidence="3" id="KW-0238">DNA-binding</keyword>
<keyword evidence="4" id="KW-0804">Transcription</keyword>
<proteinExistence type="inferred from homology"/>
<dbReference type="Gene3D" id="1.10.10.10">
    <property type="entry name" value="Winged helix-like DNA-binding domain superfamily/Winged helix DNA-binding domain"/>
    <property type="match status" value="1"/>
</dbReference>
<comment type="similarity">
    <text evidence="1">Belongs to the LysR transcriptional regulatory family.</text>
</comment>
<evidence type="ECO:0000256" key="1">
    <source>
        <dbReference type="ARBA" id="ARBA00009437"/>
    </source>
</evidence>
<gene>
    <name evidence="6" type="ORF">PFI31113_03324</name>
</gene>
<dbReference type="InterPro" id="IPR036390">
    <property type="entry name" value="WH_DNA-bd_sf"/>
</dbReference>
<feature type="domain" description="HTH lysR-type" evidence="5">
    <location>
        <begin position="28"/>
        <end position="85"/>
    </location>
</feature>
<evidence type="ECO:0000259" key="5">
    <source>
        <dbReference type="PROSITE" id="PS50931"/>
    </source>
</evidence>
<evidence type="ECO:0000256" key="2">
    <source>
        <dbReference type="ARBA" id="ARBA00023015"/>
    </source>
</evidence>
<evidence type="ECO:0000256" key="3">
    <source>
        <dbReference type="ARBA" id="ARBA00023125"/>
    </source>
</evidence>
<dbReference type="GO" id="GO:0003700">
    <property type="term" value="F:DNA-binding transcription factor activity"/>
    <property type="evidence" value="ECO:0007669"/>
    <property type="project" value="InterPro"/>
</dbReference>
<dbReference type="EMBL" id="CABPRW010000007">
    <property type="protein sequence ID" value="VVE25293.1"/>
    <property type="molecule type" value="Genomic_DNA"/>
</dbReference>
<protein>
    <submittedName>
        <fullName evidence="6">LysR family transcriptional regulator</fullName>
    </submittedName>
</protein>
<dbReference type="PANTHER" id="PTHR30126:SF40">
    <property type="entry name" value="HTH-TYPE TRANSCRIPTIONAL REGULATOR GLTR"/>
    <property type="match status" value="1"/>
</dbReference>
<accession>A0A5E4WMC3</accession>
<keyword evidence="2" id="KW-0805">Transcription regulation</keyword>
<evidence type="ECO:0000313" key="6">
    <source>
        <dbReference type="EMBL" id="VVE25293.1"/>
    </source>
</evidence>
<dbReference type="PANTHER" id="PTHR30126">
    <property type="entry name" value="HTH-TYPE TRANSCRIPTIONAL REGULATOR"/>
    <property type="match status" value="1"/>
</dbReference>
<reference evidence="6 7" key="1">
    <citation type="submission" date="2019-08" db="EMBL/GenBank/DDBJ databases">
        <authorList>
            <person name="Peeters C."/>
        </authorList>
    </citation>
    <scope>NUCLEOTIDE SEQUENCE [LARGE SCALE GENOMIC DNA]</scope>
    <source>
        <strain evidence="6 7">LMG 31113</strain>
    </source>
</reference>
<evidence type="ECO:0000313" key="7">
    <source>
        <dbReference type="Proteomes" id="UP000382577"/>
    </source>
</evidence>
<dbReference type="SUPFAM" id="SSF53850">
    <property type="entry name" value="Periplasmic binding protein-like II"/>
    <property type="match status" value="1"/>
</dbReference>
<dbReference type="InterPro" id="IPR036388">
    <property type="entry name" value="WH-like_DNA-bd_sf"/>
</dbReference>
<evidence type="ECO:0000256" key="4">
    <source>
        <dbReference type="ARBA" id="ARBA00023163"/>
    </source>
</evidence>
<dbReference type="PRINTS" id="PR00039">
    <property type="entry name" value="HTHLYSR"/>
</dbReference>
<dbReference type="SUPFAM" id="SSF46785">
    <property type="entry name" value="Winged helix' DNA-binding domain"/>
    <property type="match status" value="1"/>
</dbReference>
<dbReference type="Pfam" id="PF03466">
    <property type="entry name" value="LysR_substrate"/>
    <property type="match status" value="1"/>
</dbReference>
<dbReference type="Pfam" id="PF00126">
    <property type="entry name" value="HTH_1"/>
    <property type="match status" value="1"/>
</dbReference>
<dbReference type="Proteomes" id="UP000382577">
    <property type="component" value="Unassembled WGS sequence"/>
</dbReference>
<dbReference type="PROSITE" id="PS50931">
    <property type="entry name" value="HTH_LYSR"/>
    <property type="match status" value="1"/>
</dbReference>
<dbReference type="Gene3D" id="3.40.190.10">
    <property type="entry name" value="Periplasmic binding protein-like II"/>
    <property type="match status" value="2"/>
</dbReference>
<dbReference type="CDD" id="cd05466">
    <property type="entry name" value="PBP2_LTTR_substrate"/>
    <property type="match status" value="1"/>
</dbReference>
<dbReference type="GO" id="GO:0000976">
    <property type="term" value="F:transcription cis-regulatory region binding"/>
    <property type="evidence" value="ECO:0007669"/>
    <property type="project" value="TreeGrafter"/>
</dbReference>
<name>A0A5E4WMC3_9BURK</name>
<dbReference type="AlphaFoldDB" id="A0A5E4WMC3"/>